<dbReference type="InParanoid" id="G0N3N8"/>
<organism evidence="2">
    <name type="scientific">Caenorhabditis brenneri</name>
    <name type="common">Nematode worm</name>
    <dbReference type="NCBI Taxonomy" id="135651"/>
    <lineage>
        <taxon>Eukaryota</taxon>
        <taxon>Metazoa</taxon>
        <taxon>Ecdysozoa</taxon>
        <taxon>Nematoda</taxon>
        <taxon>Chromadorea</taxon>
        <taxon>Rhabditida</taxon>
        <taxon>Rhabditina</taxon>
        <taxon>Rhabditomorpha</taxon>
        <taxon>Rhabditoidea</taxon>
        <taxon>Rhabditidae</taxon>
        <taxon>Peloderinae</taxon>
        <taxon>Caenorhabditis</taxon>
    </lineage>
</organism>
<dbReference type="AlphaFoldDB" id="G0N3N8"/>
<keyword evidence="2" id="KW-1185">Reference proteome</keyword>
<dbReference type="EMBL" id="GL379835">
    <property type="protein sequence ID" value="EGT51772.1"/>
    <property type="molecule type" value="Genomic_DNA"/>
</dbReference>
<proteinExistence type="predicted"/>
<evidence type="ECO:0000313" key="2">
    <source>
        <dbReference type="Proteomes" id="UP000008068"/>
    </source>
</evidence>
<protein>
    <submittedName>
        <fullName evidence="1">Uncharacterized protein</fullName>
    </submittedName>
</protein>
<reference evidence="2" key="1">
    <citation type="submission" date="2011-07" db="EMBL/GenBank/DDBJ databases">
        <authorList>
            <consortium name="Caenorhabditis brenneri Sequencing and Analysis Consortium"/>
            <person name="Wilson R.K."/>
        </authorList>
    </citation>
    <scope>NUCLEOTIDE SEQUENCE [LARGE SCALE GENOMIC DNA]</scope>
    <source>
        <strain evidence="2">PB2801</strain>
    </source>
</reference>
<evidence type="ECO:0000313" key="1">
    <source>
        <dbReference type="EMBL" id="EGT51772.1"/>
    </source>
</evidence>
<accession>G0N3N8</accession>
<dbReference type="Proteomes" id="UP000008068">
    <property type="component" value="Unassembled WGS sequence"/>
</dbReference>
<name>G0N3N8_CAEBE</name>
<gene>
    <name evidence="1" type="ORF">CAEBREN_08252</name>
</gene>
<sequence>MDVPIQQRVYQYFLDL</sequence>